<reference evidence="1 2" key="1">
    <citation type="journal article" date="2019" name="Int. J. Syst. Evol. Microbiol.">
        <title>Acidithiobacillus sulfuriphilus sp. nov.: an extremely acidophilic sulfur-oxidizing chemolithotroph isolated from a neutral pH environment.</title>
        <authorList>
            <person name="Falagan C."/>
            <person name="Moya-Beltran A."/>
            <person name="Castro M."/>
            <person name="Quatrini R."/>
            <person name="Johnson D.B."/>
        </authorList>
    </citation>
    <scope>NUCLEOTIDE SEQUENCE [LARGE SCALE GENOMIC DNA]</scope>
    <source>
        <strain evidence="1 2">CJ-2</strain>
    </source>
</reference>
<keyword evidence="2" id="KW-1185">Reference proteome</keyword>
<gene>
    <name evidence="1" type="ORF">EC580_013945</name>
</gene>
<dbReference type="EMBL" id="CP127527">
    <property type="protein sequence ID" value="XRI77039.1"/>
    <property type="molecule type" value="Genomic_DNA"/>
</dbReference>
<organism evidence="1 2">
    <name type="scientific">Acidithiobacillus sulfuriphilus</name>
    <dbReference type="NCBI Taxonomy" id="1867749"/>
    <lineage>
        <taxon>Bacteria</taxon>
        <taxon>Pseudomonadati</taxon>
        <taxon>Pseudomonadota</taxon>
        <taxon>Acidithiobacillia</taxon>
        <taxon>Acidithiobacillales</taxon>
        <taxon>Acidithiobacillaceae</taxon>
        <taxon>Acidithiobacillus</taxon>
    </lineage>
</organism>
<proteinExistence type="predicted"/>
<protein>
    <submittedName>
        <fullName evidence="1">Uncharacterized protein</fullName>
    </submittedName>
</protein>
<dbReference type="Proteomes" id="UP000271650">
    <property type="component" value="Chromosome"/>
</dbReference>
<sequence length="46" mass="5256">MRLVKEILGGMAIMAMGVSAWAETLTDFFQQSKVDGRIHSYYFSRL</sequence>
<evidence type="ECO:0000313" key="1">
    <source>
        <dbReference type="EMBL" id="XRI77039.1"/>
    </source>
</evidence>
<evidence type="ECO:0000313" key="2">
    <source>
        <dbReference type="Proteomes" id="UP000271650"/>
    </source>
</evidence>
<accession>A0ACD5HMR8</accession>
<name>A0ACD5HMR8_9PROT</name>